<dbReference type="PANTHER" id="PTHR47972:SF14">
    <property type="entry name" value="KINESIN-LIKE PROTEIN KIN-14J"/>
    <property type="match status" value="1"/>
</dbReference>
<dbReference type="SMART" id="SM00129">
    <property type="entry name" value="KISc"/>
    <property type="match status" value="1"/>
</dbReference>
<dbReference type="Proteomes" id="UP000823749">
    <property type="component" value="Chromosome 7"/>
</dbReference>
<feature type="region of interest" description="Disordered" evidence="7">
    <location>
        <begin position="620"/>
        <end position="683"/>
    </location>
</feature>
<dbReference type="SUPFAM" id="SSF52540">
    <property type="entry name" value="P-loop containing nucleoside triphosphate hydrolases"/>
    <property type="match status" value="1"/>
</dbReference>
<evidence type="ECO:0000256" key="7">
    <source>
        <dbReference type="SAM" id="MobiDB-lite"/>
    </source>
</evidence>
<dbReference type="AlphaFoldDB" id="A0AAV6JJD9"/>
<dbReference type="EMBL" id="JACTNZ010000007">
    <property type="protein sequence ID" value="KAG5539654.1"/>
    <property type="molecule type" value="Genomic_DNA"/>
</dbReference>
<dbReference type="InterPro" id="IPR001752">
    <property type="entry name" value="Kinesin_motor_dom"/>
</dbReference>
<dbReference type="Gene3D" id="3.40.850.10">
    <property type="entry name" value="Kinesin motor domain"/>
    <property type="match status" value="2"/>
</dbReference>
<dbReference type="Gene3D" id="1.20.5.170">
    <property type="match status" value="1"/>
</dbReference>
<feature type="domain" description="Kinesin motor" evidence="8">
    <location>
        <begin position="455"/>
        <end position="574"/>
    </location>
</feature>
<feature type="domain" description="Kinesin motor" evidence="8">
    <location>
        <begin position="336"/>
        <end position="435"/>
    </location>
</feature>
<comment type="caution">
    <text evidence="9">The sequence shown here is derived from an EMBL/GenBank/DDBJ whole genome shotgun (WGS) entry which is preliminary data.</text>
</comment>
<evidence type="ECO:0000313" key="10">
    <source>
        <dbReference type="Proteomes" id="UP000823749"/>
    </source>
</evidence>
<feature type="coiled-coil region" evidence="6">
    <location>
        <begin position="157"/>
        <end position="241"/>
    </location>
</feature>
<comment type="similarity">
    <text evidence="4 5">Belongs to the TRAFAC class myosin-kinesin ATPase superfamily. Kinesin family.</text>
</comment>
<feature type="compositionally biased region" description="Basic and acidic residues" evidence="7">
    <location>
        <begin position="1"/>
        <end position="22"/>
    </location>
</feature>
<dbReference type="Pfam" id="PF16796">
    <property type="entry name" value="Microtub_bd"/>
    <property type="match status" value="1"/>
</dbReference>
<dbReference type="PROSITE" id="PS50067">
    <property type="entry name" value="KINESIN_MOTOR_2"/>
    <property type="match status" value="2"/>
</dbReference>
<feature type="compositionally biased region" description="Low complexity" evidence="7">
    <location>
        <begin position="811"/>
        <end position="837"/>
    </location>
</feature>
<keyword evidence="2 4" id="KW-0067">ATP-binding</keyword>
<protein>
    <recommendedName>
        <fullName evidence="5">Kinesin-like protein</fullName>
    </recommendedName>
</protein>
<dbReference type="InterPro" id="IPR019821">
    <property type="entry name" value="Kinesin_motor_CS"/>
</dbReference>
<feature type="region of interest" description="Disordered" evidence="7">
    <location>
        <begin position="1"/>
        <end position="26"/>
    </location>
</feature>
<keyword evidence="5" id="KW-0493">Microtubule</keyword>
<evidence type="ECO:0000256" key="6">
    <source>
        <dbReference type="SAM" id="Coils"/>
    </source>
</evidence>
<gene>
    <name evidence="9" type="ORF">RHGRI_020005</name>
</gene>
<evidence type="ECO:0000256" key="3">
    <source>
        <dbReference type="ARBA" id="ARBA00023175"/>
    </source>
</evidence>
<dbReference type="InterPro" id="IPR036961">
    <property type="entry name" value="Kinesin_motor_dom_sf"/>
</dbReference>
<dbReference type="GO" id="GO:0007018">
    <property type="term" value="P:microtubule-based movement"/>
    <property type="evidence" value="ECO:0007669"/>
    <property type="project" value="InterPro"/>
</dbReference>
<evidence type="ECO:0000313" key="9">
    <source>
        <dbReference type="EMBL" id="KAG5539654.1"/>
    </source>
</evidence>
<accession>A0AAV6JJD9</accession>
<dbReference type="GO" id="GO:0005874">
    <property type="term" value="C:microtubule"/>
    <property type="evidence" value="ECO:0007669"/>
    <property type="project" value="UniProtKB-KW"/>
</dbReference>
<name>A0AAV6JJD9_9ERIC</name>
<comment type="caution">
    <text evidence="4">Lacks conserved residue(s) required for the propagation of feature annotation.</text>
</comment>
<sequence length="837" mass="93554">MNQHLEVRGSENGEANTLREARNGAFAEETENKLDEVSLLKNGSYADLPTAKISELMKLKSLENSSTQSLFTVVNKVLDGSIERKNGDIPQCTAFLLKRVVQEIEQRVSTQAENFKKCPQQNNLFKIHEEMCKPRTRVLETLTSGIAEENEVVMNQLQRIKIEKIEIEDKKQVEEQDIIRLMKEREYCNIQISVLNQELELARNTYDKQCLQLETQAKETKVELEKKLTDLEGLLTDSRNKVKELEVFSKSKTQRWRKKELSYKSFLDSQSGVLQDLRVASESIKQKVLKTQKVYSEEFNHLGVKLKGLIDAAENYHNVLAENRKLYNEVQDLKGNIRVYCRIRPFLPGQSQKQTTMEYVGENGELVVANPLKQGKDSHRLFKFNKVFGPTATQEEVFVDTQPLIRSVLDGYSVCIFAYGQTGSGKTYTMTFLGLFLAMSTLFVGTTFIEFLCFSVLTVHVRGVDLETDAVLRGSLHLVDLAGSERVDRSEATGDRLREAQHINKSLSALGDVIYALAQKSPHIPYRNSKLTQVLQSSLGGQAKTLMFVQLNPDVESYSETISTLKFAERVSGVELGAARSNKEGRGVRDLMEQVALLKDTITKKDEEIGRLQLLKTSVNCERRDMSSPRYGSSSPRRHSLGIPQPRRSLSGGKISGLIEKSVSDKDNSSEYSDKHSEAGSQQSMDDFRHHTDFFAQSRLAVTDGGQSISEDIESRLGSVEGHQNTTEDVELLGFGDADLEERLSDISDGELSMGTETDGSINSIVELTLFPETLKAPADSKEKRSLPSKLPRPPQKPGLKGSSRLSLPRGPTKVSSSSKKPSASGSSSTKSAKQRQ</sequence>
<feature type="compositionally biased region" description="Basic and acidic residues" evidence="7">
    <location>
        <begin position="662"/>
        <end position="678"/>
    </location>
</feature>
<dbReference type="Pfam" id="PF00225">
    <property type="entry name" value="Kinesin"/>
    <property type="match status" value="1"/>
</dbReference>
<feature type="binding site" evidence="4">
    <location>
        <begin position="420"/>
        <end position="427"/>
    </location>
    <ligand>
        <name>ATP</name>
        <dbReference type="ChEBI" id="CHEBI:30616"/>
    </ligand>
</feature>
<proteinExistence type="inferred from homology"/>
<feature type="region of interest" description="Disordered" evidence="7">
    <location>
        <begin position="776"/>
        <end position="837"/>
    </location>
</feature>
<evidence type="ECO:0000256" key="2">
    <source>
        <dbReference type="ARBA" id="ARBA00022840"/>
    </source>
</evidence>
<dbReference type="PANTHER" id="PTHR47972">
    <property type="entry name" value="KINESIN-LIKE PROTEIN KLP-3"/>
    <property type="match status" value="1"/>
</dbReference>
<dbReference type="PRINTS" id="PR00380">
    <property type="entry name" value="KINESINHEAVY"/>
</dbReference>
<dbReference type="PROSITE" id="PS00411">
    <property type="entry name" value="KINESIN_MOTOR_1"/>
    <property type="match status" value="1"/>
</dbReference>
<dbReference type="InterPro" id="IPR031852">
    <property type="entry name" value="Vik1/Cik1_MT-bd"/>
</dbReference>
<organism evidence="9 10">
    <name type="scientific">Rhododendron griersonianum</name>
    <dbReference type="NCBI Taxonomy" id="479676"/>
    <lineage>
        <taxon>Eukaryota</taxon>
        <taxon>Viridiplantae</taxon>
        <taxon>Streptophyta</taxon>
        <taxon>Embryophyta</taxon>
        <taxon>Tracheophyta</taxon>
        <taxon>Spermatophyta</taxon>
        <taxon>Magnoliopsida</taxon>
        <taxon>eudicotyledons</taxon>
        <taxon>Gunneridae</taxon>
        <taxon>Pentapetalae</taxon>
        <taxon>asterids</taxon>
        <taxon>Ericales</taxon>
        <taxon>Ericaceae</taxon>
        <taxon>Ericoideae</taxon>
        <taxon>Rhodoreae</taxon>
        <taxon>Rhododendron</taxon>
    </lineage>
</organism>
<dbReference type="GO" id="GO:0005524">
    <property type="term" value="F:ATP binding"/>
    <property type="evidence" value="ECO:0007669"/>
    <property type="project" value="UniProtKB-UniRule"/>
</dbReference>
<reference evidence="9" key="1">
    <citation type="submission" date="2020-08" db="EMBL/GenBank/DDBJ databases">
        <title>Plant Genome Project.</title>
        <authorList>
            <person name="Zhang R.-G."/>
        </authorList>
    </citation>
    <scope>NUCLEOTIDE SEQUENCE</scope>
    <source>
        <strain evidence="9">WSP0</strain>
        <tissue evidence="9">Leaf</tissue>
    </source>
</reference>
<evidence type="ECO:0000256" key="5">
    <source>
        <dbReference type="RuleBase" id="RU000394"/>
    </source>
</evidence>
<dbReference type="GO" id="GO:0008017">
    <property type="term" value="F:microtubule binding"/>
    <property type="evidence" value="ECO:0007669"/>
    <property type="project" value="InterPro"/>
</dbReference>
<keyword evidence="3 4" id="KW-0505">Motor protein</keyword>
<dbReference type="InterPro" id="IPR027417">
    <property type="entry name" value="P-loop_NTPase"/>
</dbReference>
<dbReference type="InterPro" id="IPR027640">
    <property type="entry name" value="Kinesin-like_fam"/>
</dbReference>
<evidence type="ECO:0000256" key="4">
    <source>
        <dbReference type="PROSITE-ProRule" id="PRU00283"/>
    </source>
</evidence>
<keyword evidence="6" id="KW-0175">Coiled coil</keyword>
<evidence type="ECO:0000256" key="1">
    <source>
        <dbReference type="ARBA" id="ARBA00022741"/>
    </source>
</evidence>
<keyword evidence="1 4" id="KW-0547">Nucleotide-binding</keyword>
<evidence type="ECO:0000259" key="8">
    <source>
        <dbReference type="PROSITE" id="PS50067"/>
    </source>
</evidence>
<dbReference type="GO" id="GO:0003777">
    <property type="term" value="F:microtubule motor activity"/>
    <property type="evidence" value="ECO:0007669"/>
    <property type="project" value="InterPro"/>
</dbReference>
<keyword evidence="10" id="KW-1185">Reference proteome</keyword>